<feature type="region of interest" description="Disordered" evidence="3">
    <location>
        <begin position="34"/>
        <end position="69"/>
    </location>
</feature>
<gene>
    <name evidence="4" type="primary">lpqP_1</name>
    <name evidence="4" type="ORF">Pma05_05220</name>
</gene>
<dbReference type="SUPFAM" id="SSF53474">
    <property type="entry name" value="alpha/beta-Hydrolases"/>
    <property type="match status" value="1"/>
</dbReference>
<proteinExistence type="predicted"/>
<evidence type="ECO:0000256" key="1">
    <source>
        <dbReference type="ARBA" id="ARBA00022729"/>
    </source>
</evidence>
<accession>A0ABQ4EH13</accession>
<evidence type="ECO:0008006" key="6">
    <source>
        <dbReference type="Google" id="ProtNLM"/>
    </source>
</evidence>
<evidence type="ECO:0000256" key="3">
    <source>
        <dbReference type="SAM" id="MobiDB-lite"/>
    </source>
</evidence>
<dbReference type="InterPro" id="IPR050955">
    <property type="entry name" value="Plant_Biomass_Hydrol_Est"/>
</dbReference>
<dbReference type="PANTHER" id="PTHR43037">
    <property type="entry name" value="UNNAMED PRODUCT-RELATED"/>
    <property type="match status" value="1"/>
</dbReference>
<evidence type="ECO:0000313" key="5">
    <source>
        <dbReference type="Proteomes" id="UP000621500"/>
    </source>
</evidence>
<dbReference type="EMBL" id="BONX01000003">
    <property type="protein sequence ID" value="GIG93949.1"/>
    <property type="molecule type" value="Genomic_DNA"/>
</dbReference>
<evidence type="ECO:0000313" key="4">
    <source>
        <dbReference type="EMBL" id="GIG93949.1"/>
    </source>
</evidence>
<sequence length="345" mass="35624">MDRRARACRTAVAVLAIASVLTVLTGCDLGRSPRREAATPATPASVAPTGPTATAPAPEKPAVAPGSSVHRLTVDGRNRTFRLYRPAKLSLSTPVPLVVMLHGALGSGQQAETAYGWDAMADQRGFVVAYPDGLNRSWAVSSDCCGSPARDGVDDVAFIAAMVADLSTKLPVAPGRIYATGISNGGMLAYRLACETTTFAAIGVVAGTLLGPCPTPAPISLLHIHGTADGVIPYDGRPSTLNNGGVGPLPVKIDGGPVSDQIDRWRKIARCPTPEARTAGAVTTSAAHCPGGRDVDLITVAGAGHQWPGAKQSTAERLLGLDPPSTALTATESIWNFFDTHPRVD</sequence>
<organism evidence="4 5">
    <name type="scientific">Plantactinospora mayteni</name>
    <dbReference type="NCBI Taxonomy" id="566021"/>
    <lineage>
        <taxon>Bacteria</taxon>
        <taxon>Bacillati</taxon>
        <taxon>Actinomycetota</taxon>
        <taxon>Actinomycetes</taxon>
        <taxon>Micromonosporales</taxon>
        <taxon>Micromonosporaceae</taxon>
        <taxon>Plantactinospora</taxon>
    </lineage>
</organism>
<protein>
    <recommendedName>
        <fullName evidence="6">Polyhydroxybutyrate depolymerase</fullName>
    </recommendedName>
</protein>
<keyword evidence="5" id="KW-1185">Reference proteome</keyword>
<dbReference type="RefSeq" id="WP_203855619.1">
    <property type="nucleotide sequence ID" value="NZ_BAAAZQ010000002.1"/>
</dbReference>
<dbReference type="InterPro" id="IPR010126">
    <property type="entry name" value="Esterase_phb"/>
</dbReference>
<dbReference type="PROSITE" id="PS51257">
    <property type="entry name" value="PROKAR_LIPOPROTEIN"/>
    <property type="match status" value="1"/>
</dbReference>
<reference evidence="4 5" key="1">
    <citation type="submission" date="2021-01" db="EMBL/GenBank/DDBJ databases">
        <title>Whole genome shotgun sequence of Plantactinospora mayteni NBRC 109088.</title>
        <authorList>
            <person name="Komaki H."/>
            <person name="Tamura T."/>
        </authorList>
    </citation>
    <scope>NUCLEOTIDE SEQUENCE [LARGE SCALE GENOMIC DNA]</scope>
    <source>
        <strain evidence="4 5">NBRC 109088</strain>
    </source>
</reference>
<dbReference type="Proteomes" id="UP000621500">
    <property type="component" value="Unassembled WGS sequence"/>
</dbReference>
<name>A0ABQ4EH13_9ACTN</name>
<comment type="caution">
    <text evidence="4">The sequence shown here is derived from an EMBL/GenBank/DDBJ whole genome shotgun (WGS) entry which is preliminary data.</text>
</comment>
<dbReference type="Pfam" id="PF10503">
    <property type="entry name" value="Esterase_PHB"/>
    <property type="match status" value="1"/>
</dbReference>
<feature type="compositionally biased region" description="Low complexity" evidence="3">
    <location>
        <begin position="38"/>
        <end position="65"/>
    </location>
</feature>
<evidence type="ECO:0000256" key="2">
    <source>
        <dbReference type="ARBA" id="ARBA00022801"/>
    </source>
</evidence>
<keyword evidence="2" id="KW-0378">Hydrolase</keyword>
<keyword evidence="1" id="KW-0732">Signal</keyword>
<dbReference type="Gene3D" id="3.40.50.1820">
    <property type="entry name" value="alpha/beta hydrolase"/>
    <property type="match status" value="1"/>
</dbReference>
<dbReference type="PANTHER" id="PTHR43037:SF1">
    <property type="entry name" value="BLL1128 PROTEIN"/>
    <property type="match status" value="1"/>
</dbReference>
<dbReference type="InterPro" id="IPR029058">
    <property type="entry name" value="AB_hydrolase_fold"/>
</dbReference>